<accession>A0A377GK17</accession>
<dbReference type="EMBL" id="FTNL01000012">
    <property type="protein sequence ID" value="SIR45948.1"/>
    <property type="molecule type" value="Genomic_DNA"/>
</dbReference>
<protein>
    <submittedName>
        <fullName evidence="3">Uncharacterized protein</fullName>
    </submittedName>
</protein>
<sequence>MLKVEGSMREESHDKEQSSPTNCLPELKFLLEEHESQRFLYQNN</sequence>
<gene>
    <name evidence="3" type="ORF">NCTC11401_01997</name>
    <name evidence="2" type="ORF">SAMN05421777_112105</name>
</gene>
<keyword evidence="4" id="KW-1185">Reference proteome</keyword>
<proteinExistence type="predicted"/>
<dbReference type="Proteomes" id="UP000254374">
    <property type="component" value="Unassembled WGS sequence"/>
</dbReference>
<dbReference type="EMBL" id="UGGV01000001">
    <property type="protein sequence ID" value="STO25167.1"/>
    <property type="molecule type" value="Genomic_DNA"/>
</dbReference>
<evidence type="ECO:0000313" key="4">
    <source>
        <dbReference type="Proteomes" id="UP000186808"/>
    </source>
</evidence>
<reference evidence="3 5" key="2">
    <citation type="submission" date="2018-06" db="EMBL/GenBank/DDBJ databases">
        <authorList>
            <consortium name="Pathogen Informatics"/>
            <person name="Doyle S."/>
        </authorList>
    </citation>
    <scope>NUCLEOTIDE SEQUENCE [LARGE SCALE GENOMIC DNA]</scope>
    <source>
        <strain evidence="3 5">NCTC11401</strain>
    </source>
</reference>
<feature type="region of interest" description="Disordered" evidence="1">
    <location>
        <begin position="1"/>
        <end position="23"/>
    </location>
</feature>
<name>A0A377GK17_9GAMM</name>
<reference evidence="2 4" key="1">
    <citation type="submission" date="2017-01" db="EMBL/GenBank/DDBJ databases">
        <authorList>
            <person name="Varghese N."/>
            <person name="Submissions S."/>
        </authorList>
    </citation>
    <scope>NUCLEOTIDE SEQUENCE [LARGE SCALE GENOMIC DNA]</scope>
    <source>
        <strain evidence="2 4">ATCC 33342</strain>
    </source>
</reference>
<evidence type="ECO:0000313" key="5">
    <source>
        <dbReference type="Proteomes" id="UP000254374"/>
    </source>
</evidence>
<dbReference type="AlphaFoldDB" id="A0A377GK17"/>
<organism evidence="3 5">
    <name type="scientific">Fluoribacter gormanii</name>
    <dbReference type="NCBI Taxonomy" id="464"/>
    <lineage>
        <taxon>Bacteria</taxon>
        <taxon>Pseudomonadati</taxon>
        <taxon>Pseudomonadota</taxon>
        <taxon>Gammaproteobacteria</taxon>
        <taxon>Legionellales</taxon>
        <taxon>Legionellaceae</taxon>
        <taxon>Fluoribacter</taxon>
    </lineage>
</organism>
<feature type="compositionally biased region" description="Basic and acidic residues" evidence="1">
    <location>
        <begin position="1"/>
        <end position="17"/>
    </location>
</feature>
<evidence type="ECO:0000313" key="2">
    <source>
        <dbReference type="EMBL" id="SIR45948.1"/>
    </source>
</evidence>
<evidence type="ECO:0000313" key="3">
    <source>
        <dbReference type="EMBL" id="STO25167.1"/>
    </source>
</evidence>
<dbReference type="Proteomes" id="UP000186808">
    <property type="component" value="Unassembled WGS sequence"/>
</dbReference>
<evidence type="ECO:0000256" key="1">
    <source>
        <dbReference type="SAM" id="MobiDB-lite"/>
    </source>
</evidence>